<dbReference type="OrthoDB" id="9880193at2"/>
<comment type="caution">
    <text evidence="1">The sequence shown here is derived from an EMBL/GenBank/DDBJ whole genome shotgun (WGS) entry which is preliminary data.</text>
</comment>
<dbReference type="AlphaFoldDB" id="A0A117MW44"/>
<gene>
    <name evidence="1" type="ORF">RO03_00525</name>
</gene>
<evidence type="ECO:0000313" key="2">
    <source>
        <dbReference type="Proteomes" id="UP000054800"/>
    </source>
</evidence>
<name>A0A117MW44_FUSNC</name>
<protein>
    <submittedName>
        <fullName evidence="1">Uncharacterized protein</fullName>
    </submittedName>
</protein>
<dbReference type="Proteomes" id="UP000054800">
    <property type="component" value="Unassembled WGS sequence"/>
</dbReference>
<sequence>MEGINPLKKKSLALESAIKKAFAEAKIENFKFFRSYIQPDNLENRINNAGSNKENKFPFVIIRPIKSVQKSKSGVTSKIATFLIRLGTENKDYENGFFEIAGIAEYLVAYFTKHSSAIERKDGFSYSIDLETIEAYLNEEMTGGDFWIYDILLQLNIPTVPHTAYIEENKREVSNEKEEKWQD</sequence>
<proteinExistence type="predicted"/>
<reference evidence="1 2" key="1">
    <citation type="submission" date="2015-10" db="EMBL/GenBank/DDBJ databases">
        <authorList>
            <person name="Gilbert D.G."/>
        </authorList>
    </citation>
    <scope>NUCLEOTIDE SEQUENCE [LARGE SCALE GENOMIC DNA]</scope>
    <source>
        <strain evidence="1 2">ChDC F311</strain>
    </source>
</reference>
<dbReference type="RefSeq" id="WP_059222356.1">
    <property type="nucleotide sequence ID" value="NZ_LMVH01000001.1"/>
</dbReference>
<evidence type="ECO:0000313" key="1">
    <source>
        <dbReference type="EMBL" id="KUL98059.1"/>
    </source>
</evidence>
<organism evidence="1 2">
    <name type="scientific">Fusobacterium nucleatum subsp. nucleatum</name>
    <dbReference type="NCBI Taxonomy" id="76856"/>
    <lineage>
        <taxon>Bacteria</taxon>
        <taxon>Fusobacteriati</taxon>
        <taxon>Fusobacteriota</taxon>
        <taxon>Fusobacteriia</taxon>
        <taxon>Fusobacteriales</taxon>
        <taxon>Fusobacteriaceae</taxon>
        <taxon>Fusobacterium</taxon>
    </lineage>
</organism>
<accession>A0A117MW44</accession>
<dbReference type="EMBL" id="LMVH01000001">
    <property type="protein sequence ID" value="KUL98059.1"/>
    <property type="molecule type" value="Genomic_DNA"/>
</dbReference>